<accession>A0A8T0J7X8</accession>
<reference evidence="2" key="1">
    <citation type="submission" date="2020-06" db="EMBL/GenBank/DDBJ databases">
        <title>WGS assembly of Ceratodon purpureus strain R40.</title>
        <authorList>
            <person name="Carey S.B."/>
            <person name="Jenkins J."/>
            <person name="Shu S."/>
            <person name="Lovell J.T."/>
            <person name="Sreedasyam A."/>
            <person name="Maumus F."/>
            <person name="Tiley G.P."/>
            <person name="Fernandez-Pozo N."/>
            <person name="Barry K."/>
            <person name="Chen C."/>
            <person name="Wang M."/>
            <person name="Lipzen A."/>
            <person name="Daum C."/>
            <person name="Saski C.A."/>
            <person name="Payton A.C."/>
            <person name="Mcbreen J.C."/>
            <person name="Conrad R.E."/>
            <person name="Kollar L.M."/>
            <person name="Olsson S."/>
            <person name="Huttunen S."/>
            <person name="Landis J.B."/>
            <person name="Wickett N.J."/>
            <person name="Johnson M.G."/>
            <person name="Rensing S.A."/>
            <person name="Grimwood J."/>
            <person name="Schmutz J."/>
            <person name="Mcdaniel S.F."/>
        </authorList>
    </citation>
    <scope>NUCLEOTIDE SEQUENCE</scope>
    <source>
        <strain evidence="2">R40</strain>
    </source>
</reference>
<dbReference type="Proteomes" id="UP000822688">
    <property type="component" value="Chromosome 1"/>
</dbReference>
<name>A0A8T0J7X8_CERPU</name>
<proteinExistence type="predicted"/>
<dbReference type="OrthoDB" id="10457593at2759"/>
<dbReference type="EMBL" id="CM026421">
    <property type="protein sequence ID" value="KAG0591625.1"/>
    <property type="molecule type" value="Genomic_DNA"/>
</dbReference>
<feature type="region of interest" description="Disordered" evidence="1">
    <location>
        <begin position="243"/>
        <end position="300"/>
    </location>
</feature>
<evidence type="ECO:0000313" key="3">
    <source>
        <dbReference type="Proteomes" id="UP000822688"/>
    </source>
</evidence>
<sequence length="539" mass="59958">MSYQQSMLQQVEEDQRWGGNGWTGTQGSHGRLKTVEEGLSSLAEEVDGAGASRSGGGSGSEDGGYRFAAPSMLNTGTRSGYGGDLTLFSPSDLFSSSPRQPLQQQTGSSSPFSWQSLLSGRAQPWQPDAAVHGFAAFGGDQVGVQEVSDVNAVAAYGDGSGNGRPRGGGGSEQCLTLEDDGVISEVEADRNGDVKEEWTNNLNSEKENWRKFGDFMVGDVKQEEFENIQEAGDYRLGDGIQSKKRYRQSRQQGHSEVVVNFEPSGSTSQSDSDSEGSGKQYKKEVISRKQKRPGQDADGNITWTDGSVRFLFETYDAIHQRLWEESKGQVKYQKKWTPILKAMQARFGNHFTKKQCQSKYWSVRRECTEYRITSAKAAATDPLWNPSIAGRELLKPKFYDVWLEVSGKNQALVTKTKSATVKGEGYSRELLKGESSKSLDKDGQPAKQRAKDSSSAMKEMQKMMLVQLQASEKREEAMKYRAELMMELLTQHIEHVENRVTTIDESRTPQLYLLERVNHKLERILEGFAALNQNLSMLH</sequence>
<feature type="region of interest" description="Disordered" evidence="1">
    <location>
        <begin position="432"/>
        <end position="456"/>
    </location>
</feature>
<evidence type="ECO:0000313" key="2">
    <source>
        <dbReference type="EMBL" id="KAG0591625.1"/>
    </source>
</evidence>
<feature type="compositionally biased region" description="Low complexity" evidence="1">
    <location>
        <begin position="264"/>
        <end position="278"/>
    </location>
</feature>
<evidence type="ECO:0000256" key="1">
    <source>
        <dbReference type="SAM" id="MobiDB-lite"/>
    </source>
</evidence>
<feature type="compositionally biased region" description="Basic and acidic residues" evidence="1">
    <location>
        <begin position="432"/>
        <end position="452"/>
    </location>
</feature>
<protein>
    <recommendedName>
        <fullName evidence="4">Myb-like domain-containing protein</fullName>
    </recommendedName>
</protein>
<gene>
    <name evidence="2" type="ORF">KC19_1G189400</name>
</gene>
<feature type="region of interest" description="Disordered" evidence="1">
    <location>
        <begin position="1"/>
        <end position="113"/>
    </location>
</feature>
<feature type="compositionally biased region" description="Low complexity" evidence="1">
    <location>
        <begin position="84"/>
        <end position="98"/>
    </location>
</feature>
<organism evidence="2 3">
    <name type="scientific">Ceratodon purpureus</name>
    <name type="common">Fire moss</name>
    <name type="synonym">Dicranum purpureum</name>
    <dbReference type="NCBI Taxonomy" id="3225"/>
    <lineage>
        <taxon>Eukaryota</taxon>
        <taxon>Viridiplantae</taxon>
        <taxon>Streptophyta</taxon>
        <taxon>Embryophyta</taxon>
        <taxon>Bryophyta</taxon>
        <taxon>Bryophytina</taxon>
        <taxon>Bryopsida</taxon>
        <taxon>Dicranidae</taxon>
        <taxon>Pseudoditrichales</taxon>
        <taxon>Ditrichaceae</taxon>
        <taxon>Ceratodon</taxon>
    </lineage>
</organism>
<evidence type="ECO:0008006" key="4">
    <source>
        <dbReference type="Google" id="ProtNLM"/>
    </source>
</evidence>
<dbReference type="AlphaFoldDB" id="A0A8T0J7X8"/>
<comment type="caution">
    <text evidence="2">The sequence shown here is derived from an EMBL/GenBank/DDBJ whole genome shotgun (WGS) entry which is preliminary data.</text>
</comment>
<feature type="compositionally biased region" description="Gly residues" evidence="1">
    <location>
        <begin position="53"/>
        <end position="62"/>
    </location>
</feature>
<keyword evidence="3" id="KW-1185">Reference proteome</keyword>